<organism evidence="2 3">
    <name type="scientific">Amycolatopsis sulphurea</name>
    <dbReference type="NCBI Taxonomy" id="76022"/>
    <lineage>
        <taxon>Bacteria</taxon>
        <taxon>Bacillati</taxon>
        <taxon>Actinomycetota</taxon>
        <taxon>Actinomycetes</taxon>
        <taxon>Pseudonocardiales</taxon>
        <taxon>Pseudonocardiaceae</taxon>
        <taxon>Amycolatopsis</taxon>
    </lineage>
</organism>
<dbReference type="AlphaFoldDB" id="A0A2A9FB03"/>
<evidence type="ECO:0008006" key="4">
    <source>
        <dbReference type="Google" id="ProtNLM"/>
    </source>
</evidence>
<evidence type="ECO:0000313" key="2">
    <source>
        <dbReference type="EMBL" id="PFG47951.1"/>
    </source>
</evidence>
<evidence type="ECO:0000256" key="1">
    <source>
        <dbReference type="SAM" id="Phobius"/>
    </source>
</evidence>
<dbReference type="Proteomes" id="UP000243542">
    <property type="component" value="Unassembled WGS sequence"/>
</dbReference>
<comment type="caution">
    <text evidence="2">The sequence shown here is derived from an EMBL/GenBank/DDBJ whole genome shotgun (WGS) entry which is preliminary data.</text>
</comment>
<keyword evidence="1" id="KW-0472">Membrane</keyword>
<feature type="transmembrane region" description="Helical" evidence="1">
    <location>
        <begin position="68"/>
        <end position="88"/>
    </location>
</feature>
<protein>
    <recommendedName>
        <fullName evidence="4">Integral membrane protein</fullName>
    </recommendedName>
</protein>
<dbReference type="EMBL" id="PDJK01000002">
    <property type="protein sequence ID" value="PFG47951.1"/>
    <property type="molecule type" value="Genomic_DNA"/>
</dbReference>
<keyword evidence="1" id="KW-1133">Transmembrane helix</keyword>
<feature type="transmembrane region" description="Helical" evidence="1">
    <location>
        <begin position="94"/>
        <end position="112"/>
    </location>
</feature>
<feature type="transmembrane region" description="Helical" evidence="1">
    <location>
        <begin position="34"/>
        <end position="56"/>
    </location>
</feature>
<evidence type="ECO:0000313" key="3">
    <source>
        <dbReference type="Proteomes" id="UP000243542"/>
    </source>
</evidence>
<sequence length="121" mass="12504">MIVGFAVAVAGFALLVAVWSFVQSVRDRLPDTPLLAGLAVLELLLVAQLVIGVVLLVSGHRPGSLATFLAYLIGCLVVLPAGAAWALAERSRSSTVVLGIACLAIPVMVLRLNEVWSGASA</sequence>
<name>A0A2A9FB03_9PSEU</name>
<accession>A0A2A9FB03</accession>
<keyword evidence="3" id="KW-1185">Reference proteome</keyword>
<reference evidence="2 3" key="1">
    <citation type="submission" date="2017-10" db="EMBL/GenBank/DDBJ databases">
        <title>Sequencing the genomes of 1000 actinobacteria strains.</title>
        <authorList>
            <person name="Klenk H.-P."/>
        </authorList>
    </citation>
    <scope>NUCLEOTIDE SEQUENCE [LARGE SCALE GENOMIC DNA]</scope>
    <source>
        <strain evidence="2 3">DSM 46092</strain>
    </source>
</reference>
<dbReference type="RefSeq" id="WP_098511990.1">
    <property type="nucleotide sequence ID" value="NZ_JBIAKZ010000017.1"/>
</dbReference>
<keyword evidence="1" id="KW-0812">Transmembrane</keyword>
<proteinExistence type="predicted"/>
<gene>
    <name evidence="2" type="ORF">ATK36_3017</name>
</gene>